<evidence type="ECO:0000313" key="8">
    <source>
        <dbReference type="EMBL" id="KKA22269.1"/>
    </source>
</evidence>
<feature type="domain" description="Aspartokinase ACT" evidence="7">
    <location>
        <begin position="418"/>
        <end position="461"/>
    </location>
</feature>
<evidence type="ECO:0000256" key="4">
    <source>
        <dbReference type="ARBA" id="ARBA00022777"/>
    </source>
</evidence>
<evidence type="ECO:0000259" key="7">
    <source>
        <dbReference type="Pfam" id="PF22468"/>
    </source>
</evidence>
<dbReference type="GO" id="GO:0009090">
    <property type="term" value="P:homoserine biosynthetic process"/>
    <property type="evidence" value="ECO:0007669"/>
    <property type="project" value="TreeGrafter"/>
</dbReference>
<dbReference type="Proteomes" id="UP000053958">
    <property type="component" value="Unassembled WGS sequence"/>
</dbReference>
<dbReference type="GeneID" id="25316053"/>
<dbReference type="Pfam" id="PF22468">
    <property type="entry name" value="ACT_9"/>
    <property type="match status" value="1"/>
</dbReference>
<dbReference type="InterPro" id="IPR036393">
    <property type="entry name" value="AceGlu_kinase-like_sf"/>
</dbReference>
<dbReference type="PROSITE" id="PS00324">
    <property type="entry name" value="ASPARTOKINASE"/>
    <property type="match status" value="1"/>
</dbReference>
<dbReference type="Gene3D" id="3.30.2130.10">
    <property type="entry name" value="VC0802-like"/>
    <property type="match status" value="1"/>
</dbReference>
<evidence type="ECO:0000313" key="9">
    <source>
        <dbReference type="Proteomes" id="UP000053958"/>
    </source>
</evidence>
<name>A0A0F4YVK8_RASE3</name>
<gene>
    <name evidence="8" type="ORF">T310_3704</name>
</gene>
<comment type="caution">
    <text evidence="8">The sequence shown here is derived from an EMBL/GenBank/DDBJ whole genome shotgun (WGS) entry which is preliminary data.</text>
</comment>
<dbReference type="PANTHER" id="PTHR21499:SF59">
    <property type="entry name" value="ASPARTOKINASE"/>
    <property type="match status" value="1"/>
</dbReference>
<keyword evidence="5" id="KW-0067">ATP-binding</keyword>
<evidence type="ECO:0000256" key="5">
    <source>
        <dbReference type="ARBA" id="ARBA00022840"/>
    </source>
</evidence>
<dbReference type="EMBL" id="LASV01000146">
    <property type="protein sequence ID" value="KKA22269.1"/>
    <property type="molecule type" value="Genomic_DNA"/>
</dbReference>
<dbReference type="RefSeq" id="XP_013328881.1">
    <property type="nucleotide sequence ID" value="XM_013473427.1"/>
</dbReference>
<evidence type="ECO:0000259" key="6">
    <source>
        <dbReference type="Pfam" id="PF00696"/>
    </source>
</evidence>
<dbReference type="InterPro" id="IPR001048">
    <property type="entry name" value="Asp/Glu/Uridylate_kinase"/>
</dbReference>
<reference evidence="8 9" key="1">
    <citation type="submission" date="2015-04" db="EMBL/GenBank/DDBJ databases">
        <authorList>
            <person name="Heijne W.H."/>
            <person name="Fedorova N.D."/>
            <person name="Nierman W.C."/>
            <person name="Vollebregt A.W."/>
            <person name="Zhao Z."/>
            <person name="Wu L."/>
            <person name="Kumar M."/>
            <person name="Stam H."/>
            <person name="van den Berg M.A."/>
            <person name="Pel H.J."/>
        </authorList>
    </citation>
    <scope>NUCLEOTIDE SEQUENCE [LARGE SCALE GENOMIC DNA]</scope>
    <source>
        <strain evidence="8 9">CBS 393.64</strain>
    </source>
</reference>
<dbReference type="STRING" id="1408163.A0A0F4YVK8"/>
<dbReference type="EC" id="2.7.2.4" evidence="2"/>
<feature type="domain" description="Aspartate/glutamate/uridylate kinase" evidence="6">
    <location>
        <begin position="7"/>
        <end position="317"/>
    </location>
</feature>
<dbReference type="SUPFAM" id="SSF55021">
    <property type="entry name" value="ACT-like"/>
    <property type="match status" value="2"/>
</dbReference>
<keyword evidence="8" id="KW-0808">Transferase</keyword>
<dbReference type="CDD" id="cd04892">
    <property type="entry name" value="ACT_AK-like_2"/>
    <property type="match status" value="1"/>
</dbReference>
<protein>
    <recommendedName>
        <fullName evidence="2">aspartate kinase</fullName>
        <ecNumber evidence="2">2.7.2.4</ecNumber>
    </recommendedName>
</protein>
<comment type="similarity">
    <text evidence="1">Belongs to the aspartokinase family.</text>
</comment>
<organism evidence="8 9">
    <name type="scientific">Rasamsonia emersonii (strain ATCC 16479 / CBS 393.64 / IMI 116815)</name>
    <dbReference type="NCBI Taxonomy" id="1408163"/>
    <lineage>
        <taxon>Eukaryota</taxon>
        <taxon>Fungi</taxon>
        <taxon>Dikarya</taxon>
        <taxon>Ascomycota</taxon>
        <taxon>Pezizomycotina</taxon>
        <taxon>Eurotiomycetes</taxon>
        <taxon>Eurotiomycetidae</taxon>
        <taxon>Eurotiales</taxon>
        <taxon>Trichocomaceae</taxon>
        <taxon>Rasamsonia</taxon>
    </lineage>
</organism>
<dbReference type="InterPro" id="IPR018042">
    <property type="entry name" value="Aspartate_kinase_CS"/>
</dbReference>
<dbReference type="Gene3D" id="3.30.70.260">
    <property type="match status" value="1"/>
</dbReference>
<dbReference type="PANTHER" id="PTHR21499">
    <property type="entry name" value="ASPARTATE KINASE"/>
    <property type="match status" value="1"/>
</dbReference>
<dbReference type="OrthoDB" id="4323675at2759"/>
<dbReference type="SUPFAM" id="SSF53633">
    <property type="entry name" value="Carbamate kinase-like"/>
    <property type="match status" value="1"/>
</dbReference>
<dbReference type="GO" id="GO:0005524">
    <property type="term" value="F:ATP binding"/>
    <property type="evidence" value="ECO:0007669"/>
    <property type="project" value="UniProtKB-KW"/>
</dbReference>
<dbReference type="Pfam" id="PF00696">
    <property type="entry name" value="AA_kinase"/>
    <property type="match status" value="1"/>
</dbReference>
<accession>A0A0F4YVK8</accession>
<dbReference type="PIRSF" id="PIRSF000726">
    <property type="entry name" value="Asp_kin"/>
    <property type="match status" value="1"/>
</dbReference>
<dbReference type="GO" id="GO:0004072">
    <property type="term" value="F:aspartate kinase activity"/>
    <property type="evidence" value="ECO:0007669"/>
    <property type="project" value="UniProtKB-EC"/>
</dbReference>
<proteinExistence type="inferred from homology"/>
<dbReference type="AlphaFoldDB" id="A0A0F4YVK8"/>
<dbReference type="InterPro" id="IPR045865">
    <property type="entry name" value="ACT-like_dom_sf"/>
</dbReference>
<dbReference type="GO" id="GO:0009089">
    <property type="term" value="P:lysine biosynthetic process via diaminopimelate"/>
    <property type="evidence" value="ECO:0007669"/>
    <property type="project" value="InterPro"/>
</dbReference>
<keyword evidence="9" id="KW-1185">Reference proteome</keyword>
<evidence type="ECO:0000256" key="1">
    <source>
        <dbReference type="ARBA" id="ARBA00010122"/>
    </source>
</evidence>
<evidence type="ECO:0000256" key="3">
    <source>
        <dbReference type="ARBA" id="ARBA00022741"/>
    </source>
</evidence>
<dbReference type="GO" id="GO:0005829">
    <property type="term" value="C:cytosol"/>
    <property type="evidence" value="ECO:0007669"/>
    <property type="project" value="TreeGrafter"/>
</dbReference>
<sequence length="487" mass="53017">MPSSLPWLVQKFGGTSIGKLLDTITEDIIPSYYLGVQSQAQRNNKNKNQNKNNTNNIAVICSARSGKDKSTGTTSLLLQAASLAEGTGPQSESVLDDVIDRLIEEHRLAAREALRKTADGNVAESLDDIELLTQLEREIVADCEAIRGFLHAAKTVGELSPRSRDRIISTGEKLSSRIVAASLSKRGFDTALIMLDDIVSETYGSDLSAQKTAYDELGPGFYNGLAQKIGQKVLSHVGKICVLPAMCAVGVNAQELQIWKEVDGIFTADPNKVPSARLLATVTPEEAMELTFYGSEVIHPLTMKHLQSANIPLRIKNVKSPQGPGTMIYPSENANARRLSPDRRAFMDAHGYDGDDQSRRTPTAITSKNEVTVINIVPNGSTQRYQFLSEVLRCLAARQVVPDLMCTSEQSMSFAIHSEILTTLARAGINIYLISQGASQVNISFVVREDHALQAINVIHSQILDIPPTEQHTGLTGKGGIRGPWLF</sequence>
<dbReference type="InterPro" id="IPR054352">
    <property type="entry name" value="ACT_Aspartokinase"/>
</dbReference>
<keyword evidence="3" id="KW-0547">Nucleotide-binding</keyword>
<dbReference type="Gene3D" id="3.40.1160.10">
    <property type="entry name" value="Acetylglutamate kinase-like"/>
    <property type="match status" value="1"/>
</dbReference>
<keyword evidence="4 8" id="KW-0418">Kinase</keyword>
<dbReference type="InterPro" id="IPR005260">
    <property type="entry name" value="Asp_kin_monofn"/>
</dbReference>
<evidence type="ECO:0000256" key="2">
    <source>
        <dbReference type="ARBA" id="ARBA00013059"/>
    </source>
</evidence>